<dbReference type="EMBL" id="CP066744">
    <property type="protein sequence ID" value="QQK08909.1"/>
    <property type="molecule type" value="Genomic_DNA"/>
</dbReference>
<reference evidence="1 2" key="1">
    <citation type="journal article" date="2022" name="Int. J. Syst. Evol. Microbiol.">
        <title>Miniphocaeibacter halophilus sp. nov., an ammonium-tolerant acetate-producing bacterium isolated from a biogas system.</title>
        <authorList>
            <person name="Schnurer A."/>
            <person name="Singh A."/>
            <person name="Bi S."/>
            <person name="Qiao W."/>
            <person name="Westerholm M."/>
        </authorList>
    </citation>
    <scope>NUCLEOTIDE SEQUENCE [LARGE SCALE GENOMIC DNA]</scope>
    <source>
        <strain evidence="1 2">AMB_01</strain>
    </source>
</reference>
<dbReference type="Proteomes" id="UP000595814">
    <property type="component" value="Chromosome"/>
</dbReference>
<gene>
    <name evidence="1" type="primary">recF</name>
    <name evidence="1" type="ORF">JFY71_05065</name>
</gene>
<evidence type="ECO:0000313" key="1">
    <source>
        <dbReference type="EMBL" id="QQK08909.1"/>
    </source>
</evidence>
<protein>
    <submittedName>
        <fullName evidence="1">DNA replication/repair protein RecF</fullName>
    </submittedName>
</protein>
<keyword evidence="2" id="KW-1185">Reference proteome</keyword>
<organism evidence="1 2">
    <name type="scientific">Miniphocaeibacter halophilus</name>
    <dbReference type="NCBI Taxonomy" id="2931922"/>
    <lineage>
        <taxon>Bacteria</taxon>
        <taxon>Bacillati</taxon>
        <taxon>Bacillota</taxon>
        <taxon>Tissierellia</taxon>
        <taxon>Tissierellales</taxon>
        <taxon>Peptoniphilaceae</taxon>
        <taxon>Miniphocaeibacter</taxon>
    </lineage>
</organism>
<accession>A0AC61MXG5</accession>
<name>A0AC61MXG5_9FIRM</name>
<proteinExistence type="predicted"/>
<evidence type="ECO:0000313" key="2">
    <source>
        <dbReference type="Proteomes" id="UP000595814"/>
    </source>
</evidence>
<sequence length="370" mass="43918">MIIRNCYLLNFRNFDNLNIQFSNKINVIIGNNAEGKTNILEAIYFSAKGKSFKSSKESDLIKFDKEHAYIRTDIETDGVEEKIEVKLSRERKKQIRINENLIDTMKELRTFFDIVTFTPEDLKIIKDSKAYRRNFIDEIITDLIPSYNNLIIKYNNILNQRNYLLKYGKNKRYFKEQIKAVTKQLVIEGSIIIKMRNKYISYLNKISNRIHKEITNNKEYLNIKYDEIYLKDGFQNLEENLYVETMKKIEKDIEIGFTTIGCHRDDIIIEIDEKNSKTYASQGQQRTIILSLKIAQIELYKKLKDIKPVILLDDVFSELDLSRIKYLLKVVEGYQSIITSTNFDFKNIIENKNYRSFVLENEKIRIKDSY</sequence>